<evidence type="ECO:0000313" key="3">
    <source>
        <dbReference type="Proteomes" id="UP000253303"/>
    </source>
</evidence>
<evidence type="ECO:0000313" key="2">
    <source>
        <dbReference type="EMBL" id="RBQ20604.1"/>
    </source>
</evidence>
<dbReference type="PANTHER" id="PTHR33627:SF1">
    <property type="entry name" value="TRANSPOSASE"/>
    <property type="match status" value="1"/>
</dbReference>
<dbReference type="OrthoDB" id="4954307at2"/>
<comment type="caution">
    <text evidence="2">The sequence shown here is derived from an EMBL/GenBank/DDBJ whole genome shotgun (WGS) entry which is preliminary data.</text>
</comment>
<gene>
    <name evidence="2" type="ORF">DP939_05795</name>
</gene>
<proteinExistence type="predicted"/>
<dbReference type="Pfam" id="PF13546">
    <property type="entry name" value="DDE_5"/>
    <property type="match status" value="1"/>
</dbReference>
<dbReference type="InterPro" id="IPR038721">
    <property type="entry name" value="IS701-like_DDE_dom"/>
</dbReference>
<evidence type="ECO:0000259" key="1">
    <source>
        <dbReference type="Pfam" id="PF13546"/>
    </source>
</evidence>
<dbReference type="AlphaFoldDB" id="A0A366M4S5"/>
<protein>
    <recommendedName>
        <fullName evidence="1">Transposase IS701-like DDE domain-containing protein</fullName>
    </recommendedName>
</protein>
<accession>A0A366M4S5</accession>
<dbReference type="EMBL" id="QMEY01000002">
    <property type="protein sequence ID" value="RBQ20604.1"/>
    <property type="molecule type" value="Genomic_DNA"/>
</dbReference>
<dbReference type="PANTHER" id="PTHR33627">
    <property type="entry name" value="TRANSPOSASE"/>
    <property type="match status" value="1"/>
</dbReference>
<name>A0A366M4S5_9ACTN</name>
<organism evidence="2 3">
    <name type="scientific">Spongiactinospora rosea</name>
    <dbReference type="NCBI Taxonomy" id="2248750"/>
    <lineage>
        <taxon>Bacteria</taxon>
        <taxon>Bacillati</taxon>
        <taxon>Actinomycetota</taxon>
        <taxon>Actinomycetes</taxon>
        <taxon>Streptosporangiales</taxon>
        <taxon>Streptosporangiaceae</taxon>
        <taxon>Spongiactinospora</taxon>
    </lineage>
</organism>
<dbReference type="Proteomes" id="UP000253303">
    <property type="component" value="Unassembled WGS sequence"/>
</dbReference>
<dbReference type="InterPro" id="IPR039365">
    <property type="entry name" value="IS701-like"/>
</dbReference>
<keyword evidence="3" id="KW-1185">Reference proteome</keyword>
<sequence>MSVVRRFAVPHLDAAARPHALTIGVLDETGQEKHGTATAGVKRQHMGCAGGIDNGITTALPLDLTFATKGELAIGLLRDAYADAVHLDFVVGDEVYGTCTKLRTFLEEHGQAYVLRVRATFILALGGGTSLTGEQVVARHLKQKRKWTIHSAGTGSKGERIYAWAWIATARPVHYLLVRKHCVTGELAFHYCHVPAGRPVTLPCLIAAGLPCPVCAGQRSRPSEGGVSSGGGGPG</sequence>
<feature type="domain" description="Transposase IS701-like DDE" evidence="1">
    <location>
        <begin position="62"/>
        <end position="122"/>
    </location>
</feature>
<reference evidence="2 3" key="1">
    <citation type="submission" date="2018-06" db="EMBL/GenBank/DDBJ databases">
        <title>Sphaerisporangium craniellae sp. nov., isolated from a marine sponge in the South China Sea.</title>
        <authorList>
            <person name="Li L."/>
        </authorList>
    </citation>
    <scope>NUCLEOTIDE SEQUENCE [LARGE SCALE GENOMIC DNA]</scope>
    <source>
        <strain evidence="2 3">LHW63015</strain>
    </source>
</reference>
<dbReference type="RefSeq" id="WP_113979563.1">
    <property type="nucleotide sequence ID" value="NZ_QMEY01000002.1"/>
</dbReference>